<name>A0AAE0D7E5_COLKA</name>
<dbReference type="Gene3D" id="2.60.120.260">
    <property type="entry name" value="Galactose-binding domain-like"/>
    <property type="match status" value="1"/>
</dbReference>
<dbReference type="Gene3D" id="1.50.10.10">
    <property type="match status" value="1"/>
</dbReference>
<gene>
    <name evidence="6" type="ORF">CKAH01_17158</name>
</gene>
<dbReference type="InterPro" id="IPR012341">
    <property type="entry name" value="6hp_glycosidase-like_sf"/>
</dbReference>
<comment type="caution">
    <text evidence="6">The sequence shown here is derived from an EMBL/GenBank/DDBJ whole genome shotgun (WGS) entry which is preliminary data.</text>
</comment>
<dbReference type="AlphaFoldDB" id="A0AAE0D7E5"/>
<dbReference type="GO" id="GO:0005975">
    <property type="term" value="P:carbohydrate metabolic process"/>
    <property type="evidence" value="ECO:0007669"/>
    <property type="project" value="InterPro"/>
</dbReference>
<feature type="domain" description="Bacterial alpha-L-rhamnosidase N-terminal" evidence="4">
    <location>
        <begin position="132"/>
        <end position="287"/>
    </location>
</feature>
<dbReference type="PANTHER" id="PTHR33307:SF6">
    <property type="entry name" value="ALPHA-RHAMNOSIDASE (EUROFUNG)-RELATED"/>
    <property type="match status" value="1"/>
</dbReference>
<dbReference type="GO" id="GO:0030596">
    <property type="term" value="F:alpha-L-rhamnosidase activity"/>
    <property type="evidence" value="ECO:0007669"/>
    <property type="project" value="UniProtKB-EC"/>
</dbReference>
<reference evidence="6" key="1">
    <citation type="submission" date="2023-02" db="EMBL/GenBank/DDBJ databases">
        <title>Colletotrichum kahawae CIFC_Que2 genome sequencing and assembly.</title>
        <authorList>
            <person name="Baroncelli R."/>
        </authorList>
    </citation>
    <scope>NUCLEOTIDE SEQUENCE</scope>
    <source>
        <strain evidence="6">CIFC_Que2</strain>
    </source>
</reference>
<accession>A0AAE0D7E5</accession>
<evidence type="ECO:0000313" key="6">
    <source>
        <dbReference type="EMBL" id="KAK2756611.1"/>
    </source>
</evidence>
<evidence type="ECO:0000256" key="1">
    <source>
        <dbReference type="ARBA" id="ARBA00001445"/>
    </source>
</evidence>
<dbReference type="Proteomes" id="UP001281614">
    <property type="component" value="Unassembled WGS sequence"/>
</dbReference>
<comment type="catalytic activity">
    <reaction evidence="1">
        <text>Hydrolysis of terminal non-reducing alpha-L-rhamnose residues in alpha-L-rhamnosides.</text>
        <dbReference type="EC" id="3.2.1.40"/>
    </reaction>
</comment>
<dbReference type="Pfam" id="PF17389">
    <property type="entry name" value="Bac_rhamnosid6H"/>
    <property type="match status" value="1"/>
</dbReference>
<evidence type="ECO:0000256" key="2">
    <source>
        <dbReference type="ARBA" id="ARBA00012652"/>
    </source>
</evidence>
<dbReference type="Pfam" id="PF25788">
    <property type="entry name" value="Ig_Rha78A_N"/>
    <property type="match status" value="1"/>
</dbReference>
<sequence length="499" mass="54179">MDAATITHVLALAATVAAARISIASITVNDLVTPLGVDDAAPNFGWSIGSLSTRGASFTAAQLQVLPDTGTSPIWDSGTVATTATSLVYSGQTTFGTGLLADEDWESAQWIGAANPSVDQPILRTDFDVSQEIASANLFITAIGGYEAYLNGQRVGDLYLAPSWTQYAKRSFYDTHDVTKQIIEGQNAIGIAVGQVWSSLGSWGPEADRGAWDGNMRTKAQLFITFKDNTTLTIVTDSSWRGKLGGSTRTGAIPNSELFDSRIESQAWKKAGFNASTLPNAVVQTPSSSVTWIPRHSYYGFRYIELTGVAGTPNAGTVVVQRLHSDVRGIGWFTASDDTLAWIHDTTWQTMLNNIVGVPTDGAYLEKLPWLSDAAVMSEIILNSLNVKSLYTKWSQDIEDSALADGNLPPWAPSPLEIDPFPSPTWGNAFPEVVWQLYQHSGDIDLLSRFYESIKSYLAYELNHRKSSGLIGLESWGDWVTPSIQRSIPIKQIEGILDI</sequence>
<dbReference type="PANTHER" id="PTHR33307">
    <property type="entry name" value="ALPHA-RHAMNOSIDASE (EUROFUNG)"/>
    <property type="match status" value="1"/>
</dbReference>
<dbReference type="InterPro" id="IPR035396">
    <property type="entry name" value="Bac_rhamnosid6H"/>
</dbReference>
<dbReference type="Pfam" id="PF08531">
    <property type="entry name" value="Bac_rhamnosid_N"/>
    <property type="match status" value="1"/>
</dbReference>
<organism evidence="6 7">
    <name type="scientific">Colletotrichum kahawae</name>
    <name type="common">Coffee berry disease fungus</name>
    <dbReference type="NCBI Taxonomy" id="34407"/>
    <lineage>
        <taxon>Eukaryota</taxon>
        <taxon>Fungi</taxon>
        <taxon>Dikarya</taxon>
        <taxon>Ascomycota</taxon>
        <taxon>Pezizomycotina</taxon>
        <taxon>Sordariomycetes</taxon>
        <taxon>Hypocreomycetidae</taxon>
        <taxon>Glomerellales</taxon>
        <taxon>Glomerellaceae</taxon>
        <taxon>Colletotrichum</taxon>
        <taxon>Colletotrichum gloeosporioides species complex</taxon>
    </lineage>
</organism>
<proteinExistence type="predicted"/>
<protein>
    <recommendedName>
        <fullName evidence="2">alpha-L-rhamnosidase</fullName>
        <ecNumber evidence="2">3.2.1.40</ecNumber>
    </recommendedName>
</protein>
<dbReference type="EC" id="3.2.1.40" evidence="2"/>
<keyword evidence="3" id="KW-0732">Signal</keyword>
<dbReference type="EMBL" id="VYYT01000209">
    <property type="protein sequence ID" value="KAK2756611.1"/>
    <property type="molecule type" value="Genomic_DNA"/>
</dbReference>
<evidence type="ECO:0000256" key="3">
    <source>
        <dbReference type="SAM" id="SignalP"/>
    </source>
</evidence>
<dbReference type="Gene3D" id="2.60.40.10">
    <property type="entry name" value="Immunoglobulins"/>
    <property type="match status" value="1"/>
</dbReference>
<dbReference type="InterPro" id="IPR016007">
    <property type="entry name" value="Alpha_rhamnosid"/>
</dbReference>
<feature type="signal peptide" evidence="3">
    <location>
        <begin position="1"/>
        <end position="18"/>
    </location>
</feature>
<dbReference type="InterPro" id="IPR008928">
    <property type="entry name" value="6-hairpin_glycosidase_sf"/>
</dbReference>
<dbReference type="SUPFAM" id="SSF48208">
    <property type="entry name" value="Six-hairpin glycosidases"/>
    <property type="match status" value="1"/>
</dbReference>
<dbReference type="InterPro" id="IPR013783">
    <property type="entry name" value="Ig-like_fold"/>
</dbReference>
<evidence type="ECO:0000313" key="7">
    <source>
        <dbReference type="Proteomes" id="UP001281614"/>
    </source>
</evidence>
<keyword evidence="7" id="KW-1185">Reference proteome</keyword>
<evidence type="ECO:0000259" key="4">
    <source>
        <dbReference type="Pfam" id="PF08531"/>
    </source>
</evidence>
<evidence type="ECO:0000259" key="5">
    <source>
        <dbReference type="Pfam" id="PF17389"/>
    </source>
</evidence>
<feature type="domain" description="Alpha-L-rhamnosidase six-hairpin glycosidase" evidence="5">
    <location>
        <begin position="330"/>
        <end position="485"/>
    </location>
</feature>
<feature type="chain" id="PRO_5041914825" description="alpha-L-rhamnosidase" evidence="3">
    <location>
        <begin position="19"/>
        <end position="499"/>
    </location>
</feature>
<dbReference type="InterPro" id="IPR013737">
    <property type="entry name" value="Bac_rhamnosid_N"/>
</dbReference>